<evidence type="ECO:0000259" key="1">
    <source>
        <dbReference type="Pfam" id="PF01909"/>
    </source>
</evidence>
<proteinExistence type="predicted"/>
<protein>
    <submittedName>
        <fullName evidence="2">Nucleotidyltransferase domain-containing protein</fullName>
    </submittedName>
</protein>
<keyword evidence="3" id="KW-1185">Reference proteome</keyword>
<dbReference type="Gene3D" id="3.30.460.10">
    <property type="entry name" value="Beta Polymerase, domain 2"/>
    <property type="match status" value="1"/>
</dbReference>
<sequence length="96" mass="10909">MRLQNEEIQTIIRIAKEIYGDGVKVFLFGSRLDDKKKGGDIDLLIRTENEKKGVLARIRMLSRLKLDLGDQKIDIIGDHEDSSVAREAQKNGMQLV</sequence>
<evidence type="ECO:0000313" key="2">
    <source>
        <dbReference type="EMBL" id="MBC5605983.1"/>
    </source>
</evidence>
<gene>
    <name evidence="2" type="ORF">H8S67_15080</name>
</gene>
<dbReference type="CDD" id="cd05403">
    <property type="entry name" value="NT_KNTase_like"/>
    <property type="match status" value="1"/>
</dbReference>
<reference evidence="2 3" key="1">
    <citation type="submission" date="2020-08" db="EMBL/GenBank/DDBJ databases">
        <title>Genome public.</title>
        <authorList>
            <person name="Liu C."/>
            <person name="Sun Q."/>
        </authorList>
    </citation>
    <scope>NUCLEOTIDE SEQUENCE [LARGE SCALE GENOMIC DNA]</scope>
    <source>
        <strain evidence="2 3">M27</strain>
    </source>
</reference>
<dbReference type="RefSeq" id="WP_186967862.1">
    <property type="nucleotide sequence ID" value="NZ_JACOOE010000007.1"/>
</dbReference>
<dbReference type="SUPFAM" id="SSF81301">
    <property type="entry name" value="Nucleotidyltransferase"/>
    <property type="match status" value="1"/>
</dbReference>
<dbReference type="InterPro" id="IPR002934">
    <property type="entry name" value="Polymerase_NTP_transf_dom"/>
</dbReference>
<comment type="caution">
    <text evidence="2">The sequence shown here is derived from an EMBL/GenBank/DDBJ whole genome shotgun (WGS) entry which is preliminary data.</text>
</comment>
<name>A0ABR7CDX1_9BACE</name>
<evidence type="ECO:0000313" key="3">
    <source>
        <dbReference type="Proteomes" id="UP000600600"/>
    </source>
</evidence>
<organism evidence="2 3">
    <name type="scientific">Bacteroides difficilis</name>
    <dbReference type="NCBI Taxonomy" id="2763021"/>
    <lineage>
        <taxon>Bacteria</taxon>
        <taxon>Pseudomonadati</taxon>
        <taxon>Bacteroidota</taxon>
        <taxon>Bacteroidia</taxon>
        <taxon>Bacteroidales</taxon>
        <taxon>Bacteroidaceae</taxon>
        <taxon>Bacteroides</taxon>
    </lineage>
</organism>
<dbReference type="EMBL" id="JACOOE010000007">
    <property type="protein sequence ID" value="MBC5605983.1"/>
    <property type="molecule type" value="Genomic_DNA"/>
</dbReference>
<feature type="domain" description="Polymerase nucleotidyl transferase" evidence="1">
    <location>
        <begin position="9"/>
        <end position="63"/>
    </location>
</feature>
<dbReference type="Proteomes" id="UP000600600">
    <property type="component" value="Unassembled WGS sequence"/>
</dbReference>
<dbReference type="Pfam" id="PF01909">
    <property type="entry name" value="NTP_transf_2"/>
    <property type="match status" value="1"/>
</dbReference>
<dbReference type="InterPro" id="IPR043519">
    <property type="entry name" value="NT_sf"/>
</dbReference>
<accession>A0ABR7CDX1</accession>